<name>A0A8T3AFR0_DENNO</name>
<comment type="similarity">
    <text evidence="2">Belongs to the adaptor complexes large subunit family.</text>
</comment>
<evidence type="ECO:0000256" key="3">
    <source>
        <dbReference type="ARBA" id="ARBA00022448"/>
    </source>
</evidence>
<evidence type="ECO:0000313" key="8">
    <source>
        <dbReference type="EMBL" id="KAI0494990.1"/>
    </source>
</evidence>
<gene>
    <name evidence="8" type="ORF">KFK09_025136</name>
</gene>
<dbReference type="GO" id="GO:0006623">
    <property type="term" value="P:protein targeting to vacuole"/>
    <property type="evidence" value="ECO:0007669"/>
    <property type="project" value="TreeGrafter"/>
</dbReference>
<reference evidence="8" key="1">
    <citation type="journal article" date="2022" name="Front. Genet.">
        <title>Chromosome-Scale Assembly of the Dendrobium nobile Genome Provides Insights Into the Molecular Mechanism of the Biosynthesis of the Medicinal Active Ingredient of Dendrobium.</title>
        <authorList>
            <person name="Xu Q."/>
            <person name="Niu S.-C."/>
            <person name="Li K.-L."/>
            <person name="Zheng P.-J."/>
            <person name="Zhang X.-J."/>
            <person name="Jia Y."/>
            <person name="Liu Y."/>
            <person name="Niu Y.-X."/>
            <person name="Yu L.-H."/>
            <person name="Chen D.-F."/>
            <person name="Zhang G.-Q."/>
        </authorList>
    </citation>
    <scope>NUCLEOTIDE SEQUENCE</scope>
    <source>
        <tissue evidence="8">Leaf</tissue>
    </source>
</reference>
<feature type="signal peptide" evidence="7">
    <location>
        <begin position="1"/>
        <end position="15"/>
    </location>
</feature>
<organism evidence="8 9">
    <name type="scientific">Dendrobium nobile</name>
    <name type="common">Orchid</name>
    <dbReference type="NCBI Taxonomy" id="94219"/>
    <lineage>
        <taxon>Eukaryota</taxon>
        <taxon>Viridiplantae</taxon>
        <taxon>Streptophyta</taxon>
        <taxon>Embryophyta</taxon>
        <taxon>Tracheophyta</taxon>
        <taxon>Spermatophyta</taxon>
        <taxon>Magnoliopsida</taxon>
        <taxon>Liliopsida</taxon>
        <taxon>Asparagales</taxon>
        <taxon>Orchidaceae</taxon>
        <taxon>Epidendroideae</taxon>
        <taxon>Malaxideae</taxon>
        <taxon>Dendrobiinae</taxon>
        <taxon>Dendrobium</taxon>
    </lineage>
</organism>
<sequence>MLNLIVTSLVPLSECDEVEVQERACNVLGLVLLLNGIEEWKTDDVDWRIDGKLREIVRVMSDAFSEELGPVSMHAQKRVS</sequence>
<dbReference type="AlphaFoldDB" id="A0A8T3AFR0"/>
<dbReference type="GO" id="GO:0030123">
    <property type="term" value="C:AP-3 adaptor complex"/>
    <property type="evidence" value="ECO:0007669"/>
    <property type="project" value="InterPro"/>
</dbReference>
<keyword evidence="5" id="KW-0653">Protein transport</keyword>
<dbReference type="SMR" id="A0A8T3AFR0"/>
<evidence type="ECO:0000256" key="7">
    <source>
        <dbReference type="SAM" id="SignalP"/>
    </source>
</evidence>
<dbReference type="Proteomes" id="UP000829196">
    <property type="component" value="Unassembled WGS sequence"/>
</dbReference>
<accession>A0A8T3AFR0</accession>
<evidence type="ECO:0000313" key="9">
    <source>
        <dbReference type="Proteomes" id="UP000829196"/>
    </source>
</evidence>
<comment type="caution">
    <text evidence="8">The sequence shown here is derived from an EMBL/GenBank/DDBJ whole genome shotgun (WGS) entry which is preliminary data.</text>
</comment>
<protein>
    <submittedName>
        <fullName evidence="8">Uncharacterized protein</fullName>
    </submittedName>
</protein>
<dbReference type="PANTHER" id="PTHR22781:SF12">
    <property type="entry name" value="AP-3 COMPLEX SUBUNIT DELTA-1"/>
    <property type="match status" value="1"/>
</dbReference>
<evidence type="ECO:0000256" key="5">
    <source>
        <dbReference type="ARBA" id="ARBA00022927"/>
    </source>
</evidence>
<keyword evidence="9" id="KW-1185">Reference proteome</keyword>
<keyword evidence="7" id="KW-0732">Signal</keyword>
<dbReference type="GO" id="GO:0006896">
    <property type="term" value="P:Golgi to vacuole transport"/>
    <property type="evidence" value="ECO:0007669"/>
    <property type="project" value="TreeGrafter"/>
</dbReference>
<proteinExistence type="inferred from homology"/>
<evidence type="ECO:0000256" key="1">
    <source>
        <dbReference type="ARBA" id="ARBA00004308"/>
    </source>
</evidence>
<dbReference type="PANTHER" id="PTHR22781">
    <property type="entry name" value="DELTA ADAPTIN-RELATED"/>
    <property type="match status" value="1"/>
</dbReference>
<feature type="chain" id="PRO_5035850897" evidence="7">
    <location>
        <begin position="16"/>
        <end position="80"/>
    </location>
</feature>
<evidence type="ECO:0000256" key="2">
    <source>
        <dbReference type="ARBA" id="ARBA00006613"/>
    </source>
</evidence>
<dbReference type="OrthoDB" id="10264595at2759"/>
<evidence type="ECO:0000256" key="6">
    <source>
        <dbReference type="ARBA" id="ARBA00023136"/>
    </source>
</evidence>
<keyword evidence="4" id="KW-0677">Repeat</keyword>
<keyword evidence="6" id="KW-0472">Membrane</keyword>
<keyword evidence="3" id="KW-0813">Transport</keyword>
<comment type="subcellular location">
    <subcellularLocation>
        <location evidence="1">Endomembrane system</location>
    </subcellularLocation>
</comment>
<dbReference type="InterPro" id="IPR017105">
    <property type="entry name" value="AP3_complex_dsu"/>
</dbReference>
<dbReference type="GO" id="GO:0010008">
    <property type="term" value="C:endosome membrane"/>
    <property type="evidence" value="ECO:0007669"/>
    <property type="project" value="TreeGrafter"/>
</dbReference>
<evidence type="ECO:0000256" key="4">
    <source>
        <dbReference type="ARBA" id="ARBA00022737"/>
    </source>
</evidence>
<dbReference type="EMBL" id="JAGYWB010000017">
    <property type="protein sequence ID" value="KAI0494990.1"/>
    <property type="molecule type" value="Genomic_DNA"/>
</dbReference>